<evidence type="ECO:0000256" key="5">
    <source>
        <dbReference type="ARBA" id="ARBA00022944"/>
    </source>
</evidence>
<dbReference type="EMBL" id="BARU01045796">
    <property type="protein sequence ID" value="GAH96675.1"/>
    <property type="molecule type" value="Genomic_DNA"/>
</dbReference>
<dbReference type="PANTHER" id="PTHR37316:SF2">
    <property type="entry name" value="TEICHOIC ACID RIBITOL-PHOSPHATE POLYMERASE TARK"/>
    <property type="match status" value="1"/>
</dbReference>
<sequence length="110" mass="13051">MPLGLPRNDILFNKNFINSSKKEVSKKYNIGNNKIMLYAPTWRGYKNTGKPPFFKKDFEKLNEYLEKTNWKFLYRPHYVESIIDEQLISGIKNIIKVDFDAEPYTQKLLA</sequence>
<protein>
    <submittedName>
        <fullName evidence="7">Uncharacterized protein</fullName>
    </submittedName>
</protein>
<evidence type="ECO:0000313" key="7">
    <source>
        <dbReference type="EMBL" id="GAH96675.1"/>
    </source>
</evidence>
<keyword evidence="6" id="KW-0472">Membrane</keyword>
<comment type="subcellular location">
    <subcellularLocation>
        <location evidence="1">Cell membrane</location>
        <topology evidence="1">Peripheral membrane protein</topology>
    </subcellularLocation>
</comment>
<evidence type="ECO:0000256" key="2">
    <source>
        <dbReference type="ARBA" id="ARBA00010488"/>
    </source>
</evidence>
<dbReference type="GO" id="GO:0005886">
    <property type="term" value="C:plasma membrane"/>
    <property type="evidence" value="ECO:0007669"/>
    <property type="project" value="UniProtKB-SubCell"/>
</dbReference>
<dbReference type="InterPro" id="IPR051612">
    <property type="entry name" value="Teichoic_Acid_Biosynth"/>
</dbReference>
<evidence type="ECO:0000256" key="3">
    <source>
        <dbReference type="ARBA" id="ARBA00022475"/>
    </source>
</evidence>
<dbReference type="InterPro" id="IPR007554">
    <property type="entry name" value="Glycerophosphate_synth"/>
</dbReference>
<dbReference type="GO" id="GO:0019350">
    <property type="term" value="P:teichoic acid biosynthetic process"/>
    <property type="evidence" value="ECO:0007669"/>
    <property type="project" value="UniProtKB-KW"/>
</dbReference>
<dbReference type="AlphaFoldDB" id="X1KSS8"/>
<evidence type="ECO:0000256" key="1">
    <source>
        <dbReference type="ARBA" id="ARBA00004202"/>
    </source>
</evidence>
<comment type="caution">
    <text evidence="7">The sequence shown here is derived from an EMBL/GenBank/DDBJ whole genome shotgun (WGS) entry which is preliminary data.</text>
</comment>
<name>X1KSS8_9ZZZZ</name>
<proteinExistence type="inferred from homology"/>
<keyword evidence="3" id="KW-1003">Cell membrane</keyword>
<keyword evidence="5" id="KW-0777">Teichoic acid biosynthesis</keyword>
<evidence type="ECO:0000256" key="4">
    <source>
        <dbReference type="ARBA" id="ARBA00022679"/>
    </source>
</evidence>
<organism evidence="7">
    <name type="scientific">marine sediment metagenome</name>
    <dbReference type="NCBI Taxonomy" id="412755"/>
    <lineage>
        <taxon>unclassified sequences</taxon>
        <taxon>metagenomes</taxon>
        <taxon>ecological metagenomes</taxon>
    </lineage>
</organism>
<comment type="similarity">
    <text evidence="2">Belongs to the CDP-glycerol glycerophosphotransferase family.</text>
</comment>
<dbReference type="PANTHER" id="PTHR37316">
    <property type="entry name" value="TEICHOIC ACID GLYCEROL-PHOSPHATE PRIMASE"/>
    <property type="match status" value="1"/>
</dbReference>
<dbReference type="Gene3D" id="3.40.50.11820">
    <property type="match status" value="1"/>
</dbReference>
<dbReference type="InterPro" id="IPR043149">
    <property type="entry name" value="TagF_N"/>
</dbReference>
<feature type="non-terminal residue" evidence="7">
    <location>
        <position position="110"/>
    </location>
</feature>
<reference evidence="7" key="1">
    <citation type="journal article" date="2014" name="Front. Microbiol.">
        <title>High frequency of phylogenetically diverse reductive dehalogenase-homologous genes in deep subseafloor sedimentary metagenomes.</title>
        <authorList>
            <person name="Kawai M."/>
            <person name="Futagami T."/>
            <person name="Toyoda A."/>
            <person name="Takaki Y."/>
            <person name="Nishi S."/>
            <person name="Hori S."/>
            <person name="Arai W."/>
            <person name="Tsubouchi T."/>
            <person name="Morono Y."/>
            <person name="Uchiyama I."/>
            <person name="Ito T."/>
            <person name="Fujiyama A."/>
            <person name="Inagaki F."/>
            <person name="Takami H."/>
        </authorList>
    </citation>
    <scope>NUCLEOTIDE SEQUENCE</scope>
    <source>
        <strain evidence="7">Expedition CK06-06</strain>
    </source>
</reference>
<accession>X1KSS8</accession>
<dbReference type="Pfam" id="PF04464">
    <property type="entry name" value="Glyphos_transf"/>
    <property type="match status" value="1"/>
</dbReference>
<dbReference type="GO" id="GO:0047355">
    <property type="term" value="F:CDP-glycerol glycerophosphotransferase activity"/>
    <property type="evidence" value="ECO:0007669"/>
    <property type="project" value="InterPro"/>
</dbReference>
<dbReference type="InterPro" id="IPR043148">
    <property type="entry name" value="TagF_C"/>
</dbReference>
<gene>
    <name evidence="7" type="ORF">S03H2_69346</name>
</gene>
<evidence type="ECO:0000256" key="6">
    <source>
        <dbReference type="ARBA" id="ARBA00023136"/>
    </source>
</evidence>
<keyword evidence="4" id="KW-0808">Transferase</keyword>
<dbReference type="Gene3D" id="3.40.50.12580">
    <property type="match status" value="1"/>
</dbReference>